<comment type="catalytic activity">
    <reaction evidence="9 10">
        <text>a long-chain fatty acyl-CoA + 2 NADPH + 2 H(+) = a long-chain primary fatty alcohol + 2 NADP(+) + CoA</text>
        <dbReference type="Rhea" id="RHEA:52716"/>
        <dbReference type="ChEBI" id="CHEBI:15378"/>
        <dbReference type="ChEBI" id="CHEBI:57287"/>
        <dbReference type="ChEBI" id="CHEBI:57783"/>
        <dbReference type="ChEBI" id="CHEBI:58349"/>
        <dbReference type="ChEBI" id="CHEBI:77396"/>
        <dbReference type="ChEBI" id="CHEBI:83139"/>
        <dbReference type="EC" id="1.2.1.84"/>
    </reaction>
</comment>
<dbReference type="PANTHER" id="PTHR11011:SF107">
    <property type="entry name" value="FATTY ACYL-COA REDUCTASE"/>
    <property type="match status" value="1"/>
</dbReference>
<evidence type="ECO:0000256" key="10">
    <source>
        <dbReference type="RuleBase" id="RU363097"/>
    </source>
</evidence>
<evidence type="ECO:0000313" key="15">
    <source>
        <dbReference type="Proteomes" id="UP000299102"/>
    </source>
</evidence>
<accession>A0A4C1WDZ6</accession>
<gene>
    <name evidence="14" type="ORF">EVAR_103047_1</name>
</gene>
<evidence type="ECO:0000256" key="8">
    <source>
        <dbReference type="ARBA" id="ARBA00023136"/>
    </source>
</evidence>
<dbReference type="Gene3D" id="3.40.50.720">
    <property type="entry name" value="NAD(P)-binding Rossmann-like Domain"/>
    <property type="match status" value="1"/>
</dbReference>
<dbReference type="CDD" id="cd09071">
    <property type="entry name" value="FAR_C"/>
    <property type="match status" value="1"/>
</dbReference>
<dbReference type="GO" id="GO:0016020">
    <property type="term" value="C:membrane"/>
    <property type="evidence" value="ECO:0007669"/>
    <property type="project" value="UniProtKB-SubCell"/>
</dbReference>
<dbReference type="InterPro" id="IPR033640">
    <property type="entry name" value="FAR_C"/>
</dbReference>
<dbReference type="PANTHER" id="PTHR11011">
    <property type="entry name" value="MALE STERILITY PROTEIN 2-RELATED"/>
    <property type="match status" value="1"/>
</dbReference>
<keyword evidence="10" id="KW-0560">Oxidoreductase</keyword>
<keyword evidence="15" id="KW-1185">Reference proteome</keyword>
<dbReference type="InterPro" id="IPR026055">
    <property type="entry name" value="FAR"/>
</dbReference>
<dbReference type="EMBL" id="BGZK01000528">
    <property type="protein sequence ID" value="GBP48682.1"/>
    <property type="molecule type" value="Genomic_DNA"/>
</dbReference>
<evidence type="ECO:0000256" key="4">
    <source>
        <dbReference type="ARBA" id="ARBA00022692"/>
    </source>
</evidence>
<dbReference type="GO" id="GO:0080019">
    <property type="term" value="F:alcohol-forming very long-chain fatty acyl-CoA reductase activity"/>
    <property type="evidence" value="ECO:0007669"/>
    <property type="project" value="InterPro"/>
</dbReference>
<proteinExistence type="inferred from homology"/>
<feature type="signal peptide" evidence="11">
    <location>
        <begin position="1"/>
        <end position="24"/>
    </location>
</feature>
<dbReference type="InterPro" id="IPR036291">
    <property type="entry name" value="NAD(P)-bd_dom_sf"/>
</dbReference>
<dbReference type="FunFam" id="3.40.50.720:FF:000143">
    <property type="entry name" value="Fatty acyl-CoA reductase"/>
    <property type="match status" value="1"/>
</dbReference>
<dbReference type="AlphaFoldDB" id="A0A4C1WDZ6"/>
<dbReference type="CDD" id="cd05236">
    <property type="entry name" value="FAR-N_SDR_e"/>
    <property type="match status" value="1"/>
</dbReference>
<evidence type="ECO:0000256" key="11">
    <source>
        <dbReference type="SAM" id="SignalP"/>
    </source>
</evidence>
<evidence type="ECO:0000259" key="13">
    <source>
        <dbReference type="Pfam" id="PF07993"/>
    </source>
</evidence>
<reference evidence="14 15" key="1">
    <citation type="journal article" date="2019" name="Commun. Biol.">
        <title>The bagworm genome reveals a unique fibroin gene that provides high tensile strength.</title>
        <authorList>
            <person name="Kono N."/>
            <person name="Nakamura H."/>
            <person name="Ohtoshi R."/>
            <person name="Tomita M."/>
            <person name="Numata K."/>
            <person name="Arakawa K."/>
        </authorList>
    </citation>
    <scope>NUCLEOTIDE SEQUENCE [LARGE SCALE GENOMIC DNA]</scope>
</reference>
<dbReference type="GO" id="GO:0035336">
    <property type="term" value="P:long-chain fatty-acyl-CoA metabolic process"/>
    <property type="evidence" value="ECO:0007669"/>
    <property type="project" value="TreeGrafter"/>
</dbReference>
<comment type="caution">
    <text evidence="14">The sequence shown here is derived from an EMBL/GenBank/DDBJ whole genome shotgun (WGS) entry which is preliminary data.</text>
</comment>
<dbReference type="Pfam" id="PF03015">
    <property type="entry name" value="Sterile"/>
    <property type="match status" value="1"/>
</dbReference>
<evidence type="ECO:0000256" key="3">
    <source>
        <dbReference type="ARBA" id="ARBA00022516"/>
    </source>
</evidence>
<name>A0A4C1WDZ6_EUMVA</name>
<evidence type="ECO:0000256" key="6">
    <source>
        <dbReference type="ARBA" id="ARBA00022989"/>
    </source>
</evidence>
<feature type="domain" description="Thioester reductase (TE)" evidence="13">
    <location>
        <begin position="122"/>
        <end position="385"/>
    </location>
</feature>
<keyword evidence="8" id="KW-0472">Membrane</keyword>
<evidence type="ECO:0000256" key="7">
    <source>
        <dbReference type="ARBA" id="ARBA00023098"/>
    </source>
</evidence>
<dbReference type="EC" id="1.2.1.84" evidence="10"/>
<comment type="similarity">
    <text evidence="2 10">Belongs to the fatty acyl-CoA reductase family.</text>
</comment>
<keyword evidence="5 10" id="KW-0521">NADP</keyword>
<dbReference type="GO" id="GO:0005777">
    <property type="term" value="C:peroxisome"/>
    <property type="evidence" value="ECO:0007669"/>
    <property type="project" value="TreeGrafter"/>
</dbReference>
<dbReference type="InterPro" id="IPR013120">
    <property type="entry name" value="FAR_NAD-bd"/>
</dbReference>
<dbReference type="Proteomes" id="UP000299102">
    <property type="component" value="Unassembled WGS sequence"/>
</dbReference>
<dbReference type="Pfam" id="PF07993">
    <property type="entry name" value="NAD_binding_4"/>
    <property type="match status" value="1"/>
</dbReference>
<dbReference type="GO" id="GO:0102965">
    <property type="term" value="F:alcohol-forming long-chain fatty acyl-CoA reductase activity"/>
    <property type="evidence" value="ECO:0007669"/>
    <property type="project" value="UniProtKB-EC"/>
</dbReference>
<evidence type="ECO:0000313" key="14">
    <source>
        <dbReference type="EMBL" id="GBP48682.1"/>
    </source>
</evidence>
<evidence type="ECO:0000259" key="12">
    <source>
        <dbReference type="Pfam" id="PF03015"/>
    </source>
</evidence>
<protein>
    <recommendedName>
        <fullName evidence="10">Fatty acyl-CoA reductase</fullName>
        <ecNumber evidence="10">1.2.1.84</ecNumber>
    </recommendedName>
</protein>
<dbReference type="OrthoDB" id="429813at2759"/>
<evidence type="ECO:0000256" key="1">
    <source>
        <dbReference type="ARBA" id="ARBA00004141"/>
    </source>
</evidence>
<evidence type="ECO:0000256" key="2">
    <source>
        <dbReference type="ARBA" id="ARBA00005928"/>
    </source>
</evidence>
<comment type="function">
    <text evidence="10">Catalyzes the reduction of fatty acyl-CoA to fatty alcohols.</text>
</comment>
<keyword evidence="4" id="KW-0812">Transmembrane</keyword>
<comment type="subcellular location">
    <subcellularLocation>
        <location evidence="1">Membrane</location>
        <topology evidence="1">Multi-pass membrane protein</topology>
    </subcellularLocation>
</comment>
<feature type="chain" id="PRO_5020040516" description="Fatty acyl-CoA reductase" evidence="11">
    <location>
        <begin position="25"/>
        <end position="557"/>
    </location>
</feature>
<dbReference type="SUPFAM" id="SSF51735">
    <property type="entry name" value="NAD(P)-binding Rossmann-fold domains"/>
    <property type="match status" value="1"/>
</dbReference>
<keyword evidence="7 10" id="KW-0443">Lipid metabolism</keyword>
<feature type="domain" description="Fatty acyl-CoA reductase C-terminal" evidence="12">
    <location>
        <begin position="462"/>
        <end position="519"/>
    </location>
</feature>
<keyword evidence="11" id="KW-0732">Signal</keyword>
<sequence>MGCAFKSYSTSFLPLISLIVPLAGNTISTILTDGVLPPWNASDRRLGRDTLEILCRQTRACEARDQNLDRKEPESINEMLNNNNNRSTPNAHKDVDEYETNLESPGDVTSVASFYDNAVVMVTGGTGFLGKTLLEKLLRSCPGIKKIYVLMRPKRSLTVEQRFKELLKHQVFDRVRTKWPERLSKLSPVSGDVSVPNLGVTESLEEVTVFFHSAATVRFTEPLYTAIELNVKGTARVLKLAKTMPKLKAFVHVSTAYSNAPRSHIEEVVYPPPYDPDSIVKCGQMLPPETVNLIAERIQGDHPNTYTLTKALAESIVVRQKDLPVCIVRPSIVTAALHEPFPGWIDNIYGVTGIIMEISRGTYRSGYCKERYVVDLVPVDLVVNNCILAAWRTGTGNANHCPVYNVTSGSVNPLAWGSFTDLCVKWARRTLLSEWYSQYVMFYPNFAFTESRFINTFWEMICHFLPAFIYDLVLRAQGRKAIMLKLCRRFKMAAATGEYFANHEWKFGVHQLASLHEMAGLAKDGDVFPPLASLFRVGRLHSGLYAGNQEVHIKRCS</sequence>
<evidence type="ECO:0000256" key="9">
    <source>
        <dbReference type="ARBA" id="ARBA00052530"/>
    </source>
</evidence>
<keyword evidence="6" id="KW-1133">Transmembrane helix</keyword>
<evidence type="ECO:0000256" key="5">
    <source>
        <dbReference type="ARBA" id="ARBA00022857"/>
    </source>
</evidence>
<keyword evidence="3 10" id="KW-0444">Lipid biosynthesis</keyword>
<organism evidence="14 15">
    <name type="scientific">Eumeta variegata</name>
    <name type="common">Bagworm moth</name>
    <name type="synonym">Eumeta japonica</name>
    <dbReference type="NCBI Taxonomy" id="151549"/>
    <lineage>
        <taxon>Eukaryota</taxon>
        <taxon>Metazoa</taxon>
        <taxon>Ecdysozoa</taxon>
        <taxon>Arthropoda</taxon>
        <taxon>Hexapoda</taxon>
        <taxon>Insecta</taxon>
        <taxon>Pterygota</taxon>
        <taxon>Neoptera</taxon>
        <taxon>Endopterygota</taxon>
        <taxon>Lepidoptera</taxon>
        <taxon>Glossata</taxon>
        <taxon>Ditrysia</taxon>
        <taxon>Tineoidea</taxon>
        <taxon>Psychidae</taxon>
        <taxon>Oiketicinae</taxon>
        <taxon>Eumeta</taxon>
    </lineage>
</organism>